<keyword evidence="1" id="KW-0812">Transmembrane</keyword>
<dbReference type="Pfam" id="PF04657">
    <property type="entry name" value="DMT_YdcZ"/>
    <property type="match status" value="1"/>
</dbReference>
<gene>
    <name evidence="2" type="ORF">SAMN04488515_0068</name>
</gene>
<feature type="transmembrane region" description="Helical" evidence="1">
    <location>
        <begin position="36"/>
        <end position="56"/>
    </location>
</feature>
<dbReference type="PANTHER" id="PTHR34821:SF2">
    <property type="entry name" value="INNER MEMBRANE PROTEIN YDCZ"/>
    <property type="match status" value="1"/>
</dbReference>
<dbReference type="OrthoDB" id="4244824at2"/>
<dbReference type="InterPro" id="IPR006750">
    <property type="entry name" value="YdcZ"/>
</dbReference>
<keyword evidence="3" id="KW-1185">Reference proteome</keyword>
<evidence type="ECO:0000256" key="1">
    <source>
        <dbReference type="SAM" id="Phobius"/>
    </source>
</evidence>
<keyword evidence="1" id="KW-0472">Membrane</keyword>
<dbReference type="AlphaFoldDB" id="A0A1I0MLE4"/>
<dbReference type="Proteomes" id="UP000199167">
    <property type="component" value="Unassembled WGS sequence"/>
</dbReference>
<evidence type="ECO:0000313" key="3">
    <source>
        <dbReference type="Proteomes" id="UP000199167"/>
    </source>
</evidence>
<protein>
    <submittedName>
        <fullName evidence="2">Transporter family-2 protein</fullName>
    </submittedName>
</protein>
<feature type="transmembrane region" description="Helical" evidence="1">
    <location>
        <begin position="94"/>
        <end position="118"/>
    </location>
</feature>
<feature type="transmembrane region" description="Helical" evidence="1">
    <location>
        <begin position="68"/>
        <end position="88"/>
    </location>
</feature>
<dbReference type="EMBL" id="FOIZ01000001">
    <property type="protein sequence ID" value="SEV88697.1"/>
    <property type="molecule type" value="Genomic_DNA"/>
</dbReference>
<dbReference type="RefSeq" id="WP_089988880.1">
    <property type="nucleotide sequence ID" value="NZ_FOIZ01000001.1"/>
</dbReference>
<evidence type="ECO:0000313" key="2">
    <source>
        <dbReference type="EMBL" id="SEV88697.1"/>
    </source>
</evidence>
<accession>A0A1I0MLE4</accession>
<feature type="transmembrane region" description="Helical" evidence="1">
    <location>
        <begin position="7"/>
        <end position="30"/>
    </location>
</feature>
<dbReference type="STRING" id="364200.SAMN04488515_0068"/>
<sequence length="150" mass="15425">MRQQGLYLATAFGAGWLITLMILFNGTLAVHGSLLFSSWVPHATGTVAALLFLAILRPAKANLRPVPLWAYLGGISGALTVMLTSAAMNSALALSGTIAVGLAGQVAFSLLADVRGMFGMPKHMPTPRDLVALALILSGALVLVLLGSAA</sequence>
<organism evidence="2 3">
    <name type="scientific">Cognatiyoonia koreensis</name>
    <dbReference type="NCBI Taxonomy" id="364200"/>
    <lineage>
        <taxon>Bacteria</taxon>
        <taxon>Pseudomonadati</taxon>
        <taxon>Pseudomonadota</taxon>
        <taxon>Alphaproteobacteria</taxon>
        <taxon>Rhodobacterales</taxon>
        <taxon>Paracoccaceae</taxon>
        <taxon>Cognatiyoonia</taxon>
    </lineage>
</organism>
<dbReference type="PANTHER" id="PTHR34821">
    <property type="entry name" value="INNER MEMBRANE PROTEIN YDCZ"/>
    <property type="match status" value="1"/>
</dbReference>
<keyword evidence="1" id="KW-1133">Transmembrane helix</keyword>
<name>A0A1I0MLE4_9RHOB</name>
<proteinExistence type="predicted"/>
<reference evidence="2 3" key="1">
    <citation type="submission" date="2016-10" db="EMBL/GenBank/DDBJ databases">
        <authorList>
            <person name="de Groot N.N."/>
        </authorList>
    </citation>
    <scope>NUCLEOTIDE SEQUENCE [LARGE SCALE GENOMIC DNA]</scope>
    <source>
        <strain evidence="2 3">DSM 17925</strain>
    </source>
</reference>
<feature type="transmembrane region" description="Helical" evidence="1">
    <location>
        <begin position="130"/>
        <end position="149"/>
    </location>
</feature>
<dbReference type="GO" id="GO:0005886">
    <property type="term" value="C:plasma membrane"/>
    <property type="evidence" value="ECO:0007669"/>
    <property type="project" value="TreeGrafter"/>
</dbReference>